<gene>
    <name evidence="1" type="ORF">Acr_22g0005620</name>
</gene>
<reference evidence="1 2" key="1">
    <citation type="submission" date="2019-07" db="EMBL/GenBank/DDBJ databases">
        <title>De Novo Assembly of kiwifruit Actinidia rufa.</title>
        <authorList>
            <person name="Sugita-Konishi S."/>
            <person name="Sato K."/>
            <person name="Mori E."/>
            <person name="Abe Y."/>
            <person name="Kisaki G."/>
            <person name="Hamano K."/>
            <person name="Suezawa K."/>
            <person name="Otani M."/>
            <person name="Fukuda T."/>
            <person name="Manabe T."/>
            <person name="Gomi K."/>
            <person name="Tabuchi M."/>
            <person name="Akimitsu K."/>
            <person name="Kataoka I."/>
        </authorList>
    </citation>
    <scope>NUCLEOTIDE SEQUENCE [LARGE SCALE GENOMIC DNA]</scope>
    <source>
        <strain evidence="2">cv. Fuchu</strain>
    </source>
</reference>
<comment type="caution">
    <text evidence="1">The sequence shown here is derived from an EMBL/GenBank/DDBJ whole genome shotgun (WGS) entry which is preliminary data.</text>
</comment>
<dbReference type="OrthoDB" id="1916878at2759"/>
<dbReference type="AlphaFoldDB" id="A0A7J0GKB6"/>
<accession>A0A7J0GKB6</accession>
<evidence type="ECO:0000313" key="1">
    <source>
        <dbReference type="EMBL" id="GFZ11164.1"/>
    </source>
</evidence>
<keyword evidence="2" id="KW-1185">Reference proteome</keyword>
<dbReference type="Proteomes" id="UP000585474">
    <property type="component" value="Unassembled WGS sequence"/>
</dbReference>
<organism evidence="1 2">
    <name type="scientific">Actinidia rufa</name>
    <dbReference type="NCBI Taxonomy" id="165716"/>
    <lineage>
        <taxon>Eukaryota</taxon>
        <taxon>Viridiplantae</taxon>
        <taxon>Streptophyta</taxon>
        <taxon>Embryophyta</taxon>
        <taxon>Tracheophyta</taxon>
        <taxon>Spermatophyta</taxon>
        <taxon>Magnoliopsida</taxon>
        <taxon>eudicotyledons</taxon>
        <taxon>Gunneridae</taxon>
        <taxon>Pentapetalae</taxon>
        <taxon>asterids</taxon>
        <taxon>Ericales</taxon>
        <taxon>Actinidiaceae</taxon>
        <taxon>Actinidia</taxon>
    </lineage>
</organism>
<dbReference type="EMBL" id="BJWL01000022">
    <property type="protein sequence ID" value="GFZ11164.1"/>
    <property type="molecule type" value="Genomic_DNA"/>
</dbReference>
<protein>
    <submittedName>
        <fullName evidence="1">Phosphorylase superfamily protein</fullName>
    </submittedName>
</protein>
<proteinExistence type="predicted"/>
<sequence length="112" mass="12413">MFSSDCSDILTGASTSIVSYATEKVETISGWEGSWEESDLCEMWDRNVESIGVEAVACLDLGSYDLAEGQVSNLLGRVGYEYEEFFSESGKPDTAQPLLWAQISQKWFQAFS</sequence>
<name>A0A7J0GKB6_9ERIC</name>
<evidence type="ECO:0000313" key="2">
    <source>
        <dbReference type="Proteomes" id="UP000585474"/>
    </source>
</evidence>